<protein>
    <submittedName>
        <fullName evidence="2">Uncharacterized protein</fullName>
    </submittedName>
</protein>
<evidence type="ECO:0000313" key="2">
    <source>
        <dbReference type="EMBL" id="MPY36611.1"/>
    </source>
</evidence>
<dbReference type="Proteomes" id="UP000325849">
    <property type="component" value="Unassembled WGS sequence"/>
</dbReference>
<organism evidence="2 3">
    <name type="scientific">Streptomyces adustus</name>
    <dbReference type="NCBI Taxonomy" id="1609272"/>
    <lineage>
        <taxon>Bacteria</taxon>
        <taxon>Bacillati</taxon>
        <taxon>Actinomycetota</taxon>
        <taxon>Actinomycetes</taxon>
        <taxon>Kitasatosporales</taxon>
        <taxon>Streptomycetaceae</taxon>
        <taxon>Streptomyces</taxon>
    </lineage>
</organism>
<name>A0A5N8VMW8_9ACTN</name>
<reference evidence="2 3" key="1">
    <citation type="submission" date="2019-07" db="EMBL/GenBank/DDBJ databases">
        <title>New species of Amycolatopsis and Streptomyces.</title>
        <authorList>
            <person name="Duangmal K."/>
            <person name="Teo W.F.A."/>
            <person name="Lipun K."/>
        </authorList>
    </citation>
    <scope>NUCLEOTIDE SEQUENCE [LARGE SCALE GENOMIC DNA]</scope>
    <source>
        <strain evidence="2 3">NBRC 109810</strain>
    </source>
</reference>
<keyword evidence="3" id="KW-1185">Reference proteome</keyword>
<gene>
    <name evidence="2" type="ORF">FNH09_36935</name>
</gene>
<dbReference type="EMBL" id="VJZD01000235">
    <property type="protein sequence ID" value="MPY36611.1"/>
    <property type="molecule type" value="Genomic_DNA"/>
</dbReference>
<dbReference type="AlphaFoldDB" id="A0A5N8VMW8"/>
<accession>A0A5N8VMW8</accession>
<evidence type="ECO:0000313" key="3">
    <source>
        <dbReference type="Proteomes" id="UP000325849"/>
    </source>
</evidence>
<proteinExistence type="predicted"/>
<feature type="region of interest" description="Disordered" evidence="1">
    <location>
        <begin position="1"/>
        <end position="20"/>
    </location>
</feature>
<comment type="caution">
    <text evidence="2">The sequence shown here is derived from an EMBL/GenBank/DDBJ whole genome shotgun (WGS) entry which is preliminary data.</text>
</comment>
<feature type="region of interest" description="Disordered" evidence="1">
    <location>
        <begin position="69"/>
        <end position="91"/>
    </location>
</feature>
<evidence type="ECO:0000256" key="1">
    <source>
        <dbReference type="SAM" id="MobiDB-lite"/>
    </source>
</evidence>
<sequence>MEASRDLLRGPEGVRGGGKYGTAVVLRGACANTRTGRAAPPVITVPARPPGITHRHRCTCTWTATLPATGYPLSRHTPHPTTAHAAEESPG</sequence>